<dbReference type="GO" id="GO:0009898">
    <property type="term" value="C:cytoplasmic side of plasma membrane"/>
    <property type="evidence" value="ECO:0007669"/>
    <property type="project" value="TreeGrafter"/>
</dbReference>
<accession>A0A9D2TG55</accession>
<dbReference type="Pfam" id="PF21194">
    <property type="entry name" value="TadZ-like_ARD"/>
    <property type="match status" value="1"/>
</dbReference>
<dbReference type="GO" id="GO:0051782">
    <property type="term" value="P:negative regulation of cell division"/>
    <property type="evidence" value="ECO:0007669"/>
    <property type="project" value="TreeGrafter"/>
</dbReference>
<protein>
    <recommendedName>
        <fullName evidence="1">TadZ-like receiver domain-containing protein</fullName>
    </recommendedName>
</protein>
<sequence>MNRIHVVIGEQDERFLLHLANILENGFKEYVEAHCFSKPEYFSKFIGKNDVDVILADEQFGISLESLGKENCGYLCDDPEVRAIGGFKTVCKYGRPDEIYSGIMDIHANGGRVYEEEPEEAGQEAVADCQVVLVQSFSGGTGASTFAAAASMYSAQKGIQTFYLNLEELGSSGDFFSSHEEGSLDDVLAALRAGYDHLSDFAAEHAQIDDNTGVSYFKASARAENMALLTAEDWMRLLEALKVSGSYQRIFVDCGFGMDRRHLEMMDAADKIVVVTDGSETANTKFRRGLKALETLEQQEGKAITEKLLLFYNRFSSSKSSSRLEEVALPVVGTMPPVKHALGREIIQVMLSRQNLFERLFQL</sequence>
<feature type="domain" description="TadZ-like receiver" evidence="1">
    <location>
        <begin position="3"/>
        <end position="107"/>
    </location>
</feature>
<dbReference type="Gene3D" id="3.40.50.10850">
    <property type="entry name" value="Ntrc-like two-domain protein"/>
    <property type="match status" value="1"/>
</dbReference>
<comment type="caution">
    <text evidence="2">The sequence shown here is derived from an EMBL/GenBank/DDBJ whole genome shotgun (WGS) entry which is preliminary data.</text>
</comment>
<evidence type="ECO:0000313" key="3">
    <source>
        <dbReference type="Proteomes" id="UP000823863"/>
    </source>
</evidence>
<proteinExistence type="predicted"/>
<dbReference type="InterPro" id="IPR027417">
    <property type="entry name" value="P-loop_NTPase"/>
</dbReference>
<dbReference type="AlphaFoldDB" id="A0A9D2TG55"/>
<dbReference type="Gene3D" id="3.40.50.300">
    <property type="entry name" value="P-loop containing nucleotide triphosphate hydrolases"/>
    <property type="match status" value="1"/>
</dbReference>
<dbReference type="GO" id="GO:0005524">
    <property type="term" value="F:ATP binding"/>
    <property type="evidence" value="ECO:0007669"/>
    <property type="project" value="TreeGrafter"/>
</dbReference>
<dbReference type="SUPFAM" id="SSF52540">
    <property type="entry name" value="P-loop containing nucleoside triphosphate hydrolases"/>
    <property type="match status" value="1"/>
</dbReference>
<dbReference type="PANTHER" id="PTHR43384">
    <property type="entry name" value="SEPTUM SITE-DETERMINING PROTEIN MIND HOMOLOG, CHLOROPLASTIC-RELATED"/>
    <property type="match status" value="1"/>
</dbReference>
<dbReference type="GO" id="GO:0005829">
    <property type="term" value="C:cytosol"/>
    <property type="evidence" value="ECO:0007669"/>
    <property type="project" value="TreeGrafter"/>
</dbReference>
<dbReference type="PANTHER" id="PTHR43384:SF13">
    <property type="entry name" value="SLR0110 PROTEIN"/>
    <property type="match status" value="1"/>
</dbReference>
<dbReference type="EMBL" id="DWWB01000077">
    <property type="protein sequence ID" value="HJC67573.1"/>
    <property type="molecule type" value="Genomic_DNA"/>
</dbReference>
<reference evidence="2" key="2">
    <citation type="submission" date="2021-04" db="EMBL/GenBank/DDBJ databases">
        <authorList>
            <person name="Gilroy R."/>
        </authorList>
    </citation>
    <scope>NUCLEOTIDE SEQUENCE</scope>
    <source>
        <strain evidence="2">CHK198-12963</strain>
    </source>
</reference>
<evidence type="ECO:0000259" key="1">
    <source>
        <dbReference type="Pfam" id="PF21194"/>
    </source>
</evidence>
<gene>
    <name evidence="2" type="ORF">H9931_12820</name>
</gene>
<dbReference type="Proteomes" id="UP000823863">
    <property type="component" value="Unassembled WGS sequence"/>
</dbReference>
<organism evidence="2 3">
    <name type="scientific">Candidatus Enterocloster excrementigallinarum</name>
    <dbReference type="NCBI Taxonomy" id="2838558"/>
    <lineage>
        <taxon>Bacteria</taxon>
        <taxon>Bacillati</taxon>
        <taxon>Bacillota</taxon>
        <taxon>Clostridia</taxon>
        <taxon>Lachnospirales</taxon>
        <taxon>Lachnospiraceae</taxon>
        <taxon>Enterocloster</taxon>
    </lineage>
</organism>
<dbReference type="InterPro" id="IPR049086">
    <property type="entry name" value="TadZ-like_ARD"/>
</dbReference>
<evidence type="ECO:0000313" key="2">
    <source>
        <dbReference type="EMBL" id="HJC67573.1"/>
    </source>
</evidence>
<name>A0A9D2TG55_9FIRM</name>
<dbReference type="InterPro" id="IPR050625">
    <property type="entry name" value="ParA/MinD_ATPase"/>
</dbReference>
<reference evidence="2" key="1">
    <citation type="journal article" date="2021" name="PeerJ">
        <title>Extensive microbial diversity within the chicken gut microbiome revealed by metagenomics and culture.</title>
        <authorList>
            <person name="Gilroy R."/>
            <person name="Ravi A."/>
            <person name="Getino M."/>
            <person name="Pursley I."/>
            <person name="Horton D.L."/>
            <person name="Alikhan N.F."/>
            <person name="Baker D."/>
            <person name="Gharbi K."/>
            <person name="Hall N."/>
            <person name="Watson M."/>
            <person name="Adriaenssens E.M."/>
            <person name="Foster-Nyarko E."/>
            <person name="Jarju S."/>
            <person name="Secka A."/>
            <person name="Antonio M."/>
            <person name="Oren A."/>
            <person name="Chaudhuri R.R."/>
            <person name="La Ragione R."/>
            <person name="Hildebrand F."/>
            <person name="Pallen M.J."/>
        </authorList>
    </citation>
    <scope>NUCLEOTIDE SEQUENCE</scope>
    <source>
        <strain evidence="2">CHK198-12963</strain>
    </source>
</reference>
<dbReference type="GO" id="GO:0016887">
    <property type="term" value="F:ATP hydrolysis activity"/>
    <property type="evidence" value="ECO:0007669"/>
    <property type="project" value="TreeGrafter"/>
</dbReference>